<reference evidence="2 3" key="1">
    <citation type="submission" date="2015-02" db="EMBL/GenBank/DDBJ databases">
        <title>Genome Sequence of Jannaschia aquimarina DSM28248, a member of the Roseobacter clade.</title>
        <authorList>
            <person name="Voget S."/>
            <person name="Daniel R."/>
        </authorList>
    </citation>
    <scope>NUCLEOTIDE SEQUENCE [LARGE SCALE GENOMIC DNA]</scope>
    <source>
        <strain evidence="2 3">GSW-M26</strain>
    </source>
</reference>
<dbReference type="PATRIC" id="fig|935700.4.peg.915"/>
<dbReference type="EMBL" id="JYFE01000019">
    <property type="protein sequence ID" value="KIT17381.1"/>
    <property type="molecule type" value="Genomic_DNA"/>
</dbReference>
<keyword evidence="1" id="KW-0812">Transmembrane</keyword>
<dbReference type="Proteomes" id="UP000032232">
    <property type="component" value="Unassembled WGS sequence"/>
</dbReference>
<protein>
    <submittedName>
        <fullName evidence="2">Uncharacterized protein</fullName>
    </submittedName>
</protein>
<name>A0A0D1EK51_9RHOB</name>
<evidence type="ECO:0000313" key="3">
    <source>
        <dbReference type="Proteomes" id="UP000032232"/>
    </source>
</evidence>
<organism evidence="2 3">
    <name type="scientific">Jannaschia aquimarina</name>
    <dbReference type="NCBI Taxonomy" id="935700"/>
    <lineage>
        <taxon>Bacteria</taxon>
        <taxon>Pseudomonadati</taxon>
        <taxon>Pseudomonadota</taxon>
        <taxon>Alphaproteobacteria</taxon>
        <taxon>Rhodobacterales</taxon>
        <taxon>Roseobacteraceae</taxon>
        <taxon>Jannaschia</taxon>
    </lineage>
</organism>
<gene>
    <name evidence="2" type="ORF">jaqu_08700</name>
</gene>
<accession>A0A0D1EK51</accession>
<dbReference type="RefSeq" id="WP_212668549.1">
    <property type="nucleotide sequence ID" value="NZ_FZPF01000001.1"/>
</dbReference>
<keyword evidence="3" id="KW-1185">Reference proteome</keyword>
<comment type="caution">
    <text evidence="2">The sequence shown here is derived from an EMBL/GenBank/DDBJ whole genome shotgun (WGS) entry which is preliminary data.</text>
</comment>
<evidence type="ECO:0000256" key="1">
    <source>
        <dbReference type="SAM" id="Phobius"/>
    </source>
</evidence>
<keyword evidence="1" id="KW-0472">Membrane</keyword>
<evidence type="ECO:0000313" key="2">
    <source>
        <dbReference type="EMBL" id="KIT17381.1"/>
    </source>
</evidence>
<sequence length="178" mass="18447">MCSVNTFLTDETGTITVDWAVLTALVTGTAIFGAGVIGLGIGGFSATASTELHLMNNGGDAILVDGGYTPNDAALYDAYLAGLKGLTIEELDALGSYTNRIYMQDAVNVASAEAQGTSYDGYNSQGEYVQDFVAAVDQAYIDRETTRSTSTNIDASAVTNAMGKMGLGSAQQDALLNL</sequence>
<proteinExistence type="predicted"/>
<dbReference type="AlphaFoldDB" id="A0A0D1EK51"/>
<feature type="transmembrane region" description="Helical" evidence="1">
    <location>
        <begin position="20"/>
        <end position="46"/>
    </location>
</feature>
<keyword evidence="1" id="KW-1133">Transmembrane helix</keyword>